<evidence type="ECO:0000256" key="7">
    <source>
        <dbReference type="ARBA" id="ARBA00023237"/>
    </source>
</evidence>
<dbReference type="Proteomes" id="UP000092627">
    <property type="component" value="Unassembled WGS sequence"/>
</dbReference>
<keyword evidence="9" id="KW-0732">Signal</keyword>
<evidence type="ECO:0000313" key="10">
    <source>
        <dbReference type="EMBL" id="SBS25793.1"/>
    </source>
</evidence>
<dbReference type="PANTHER" id="PTHR30026:SF20">
    <property type="entry name" value="OUTER MEMBRANE PROTEIN TOLC"/>
    <property type="match status" value="1"/>
</dbReference>
<comment type="similarity">
    <text evidence="2">Belongs to the outer membrane factor (OMF) (TC 1.B.17) family.</text>
</comment>
<dbReference type="AlphaFoldDB" id="A0A1A8T354"/>
<dbReference type="InterPro" id="IPR003423">
    <property type="entry name" value="OMP_efflux"/>
</dbReference>
<evidence type="ECO:0000256" key="3">
    <source>
        <dbReference type="ARBA" id="ARBA00022448"/>
    </source>
</evidence>
<evidence type="ECO:0000256" key="6">
    <source>
        <dbReference type="ARBA" id="ARBA00023136"/>
    </source>
</evidence>
<feature type="chain" id="PRO_5008378743" evidence="9">
    <location>
        <begin position="25"/>
        <end position="468"/>
    </location>
</feature>
<keyword evidence="8" id="KW-0175">Coiled coil</keyword>
<dbReference type="GO" id="GO:0009279">
    <property type="term" value="C:cell outer membrane"/>
    <property type="evidence" value="ECO:0007669"/>
    <property type="project" value="UniProtKB-SubCell"/>
</dbReference>
<dbReference type="GO" id="GO:0015288">
    <property type="term" value="F:porin activity"/>
    <property type="evidence" value="ECO:0007669"/>
    <property type="project" value="TreeGrafter"/>
</dbReference>
<comment type="subcellular location">
    <subcellularLocation>
        <location evidence="1">Cell outer membrane</location>
    </subcellularLocation>
</comment>
<evidence type="ECO:0000313" key="11">
    <source>
        <dbReference type="Proteomes" id="UP000092627"/>
    </source>
</evidence>
<dbReference type="OrthoDB" id="9813458at2"/>
<evidence type="ECO:0000256" key="9">
    <source>
        <dbReference type="SAM" id="SignalP"/>
    </source>
</evidence>
<evidence type="ECO:0000256" key="5">
    <source>
        <dbReference type="ARBA" id="ARBA00022692"/>
    </source>
</evidence>
<dbReference type="EMBL" id="FLOC01000001">
    <property type="protein sequence ID" value="SBS25793.1"/>
    <property type="molecule type" value="Genomic_DNA"/>
</dbReference>
<dbReference type="GO" id="GO:1990281">
    <property type="term" value="C:efflux pump complex"/>
    <property type="evidence" value="ECO:0007669"/>
    <property type="project" value="TreeGrafter"/>
</dbReference>
<dbReference type="InterPro" id="IPR051906">
    <property type="entry name" value="TolC-like"/>
</dbReference>
<accession>A0A1A8T354</accession>
<dbReference type="Pfam" id="PF02321">
    <property type="entry name" value="OEP"/>
    <property type="match status" value="2"/>
</dbReference>
<feature type="coiled-coil region" evidence="8">
    <location>
        <begin position="216"/>
        <end position="243"/>
    </location>
</feature>
<name>A0A1A8T354_9GAMM</name>
<keyword evidence="4" id="KW-1134">Transmembrane beta strand</keyword>
<evidence type="ECO:0000256" key="1">
    <source>
        <dbReference type="ARBA" id="ARBA00004442"/>
    </source>
</evidence>
<feature type="signal peptide" evidence="9">
    <location>
        <begin position="1"/>
        <end position="24"/>
    </location>
</feature>
<evidence type="ECO:0000256" key="8">
    <source>
        <dbReference type="SAM" id="Coils"/>
    </source>
</evidence>
<keyword evidence="5" id="KW-0812">Transmembrane</keyword>
<dbReference type="SUPFAM" id="SSF56954">
    <property type="entry name" value="Outer membrane efflux proteins (OEP)"/>
    <property type="match status" value="1"/>
</dbReference>
<reference evidence="10 11" key="1">
    <citation type="submission" date="2016-06" db="EMBL/GenBank/DDBJ databases">
        <authorList>
            <person name="Kjaerup R.B."/>
            <person name="Dalgaard T.S."/>
            <person name="Juul-Madsen H.R."/>
        </authorList>
    </citation>
    <scope>NUCLEOTIDE SEQUENCE [LARGE SCALE GENOMIC DNA]</scope>
    <source>
        <strain evidence="10 11">CECT 5080</strain>
    </source>
</reference>
<keyword evidence="11" id="KW-1185">Reference proteome</keyword>
<keyword evidence="7" id="KW-0998">Cell outer membrane</keyword>
<dbReference type="GO" id="GO:0015562">
    <property type="term" value="F:efflux transmembrane transporter activity"/>
    <property type="evidence" value="ECO:0007669"/>
    <property type="project" value="InterPro"/>
</dbReference>
<keyword evidence="6" id="KW-0472">Membrane</keyword>
<gene>
    <name evidence="10" type="primary">tolC_1</name>
    <name evidence="10" type="ORF">MAQ5080_00367</name>
</gene>
<dbReference type="STRING" id="295068.MAQ5080_00367"/>
<evidence type="ECO:0000256" key="2">
    <source>
        <dbReference type="ARBA" id="ARBA00007613"/>
    </source>
</evidence>
<sequence>MRVPFTPQLLALMIGSSLASASMAEVVETAQVDGKAQGFSGALTLAKQHDPELKYAYHTFKAEQETDDISRANLLPNVSLTSTYRYSDIDDYYTSNPLSDAERAARPDLVERSEQTQDDYSFQLNVQQSLINVGAWKAYSSSKEAVRQSGFTYTRAEQELIYRVSEAYLKALQAAQRVYITQEKLESLQLKVDQSTRMNELGVGGRLNVLRARSSRDVAKSDLLQAQSQLDDAQTALENITGEAIELPANWVQNSHRVLPNLLTGEREDWLQQVADNAQVLAEMSNVRAKELEAEASTSQHLPTLNFQLTYLDRNSDDPYVESSRYIAAINLEVPIYSGGKTSAQSRQAEASYNAAQVRYEKILSDKQQAVKLAYSQLNSFHERLQAIEESRKSSQAYLEAAERQADLSLGSQVDVLEARTDLYDVRLEFAKTLTDYLLADLNLLLETGRLNDETLDRFDQLFTAKTL</sequence>
<dbReference type="Gene3D" id="1.20.1600.10">
    <property type="entry name" value="Outer membrane efflux proteins (OEP)"/>
    <property type="match status" value="1"/>
</dbReference>
<dbReference type="RefSeq" id="WP_067204703.1">
    <property type="nucleotide sequence ID" value="NZ_FLOC01000001.1"/>
</dbReference>
<keyword evidence="3" id="KW-0813">Transport</keyword>
<organism evidence="10 11">
    <name type="scientific">Marinomonas aquimarina</name>
    <dbReference type="NCBI Taxonomy" id="295068"/>
    <lineage>
        <taxon>Bacteria</taxon>
        <taxon>Pseudomonadati</taxon>
        <taxon>Pseudomonadota</taxon>
        <taxon>Gammaproteobacteria</taxon>
        <taxon>Oceanospirillales</taxon>
        <taxon>Oceanospirillaceae</taxon>
        <taxon>Marinomonas</taxon>
    </lineage>
</organism>
<proteinExistence type="inferred from homology"/>
<evidence type="ECO:0000256" key="4">
    <source>
        <dbReference type="ARBA" id="ARBA00022452"/>
    </source>
</evidence>
<protein>
    <submittedName>
        <fullName evidence="10">Outer membrane protein TolC</fullName>
    </submittedName>
</protein>
<dbReference type="PANTHER" id="PTHR30026">
    <property type="entry name" value="OUTER MEMBRANE PROTEIN TOLC"/>
    <property type="match status" value="1"/>
</dbReference>